<organism evidence="2 3">
    <name type="scientific">Clonostachys rhizophaga</name>
    <dbReference type="NCBI Taxonomy" id="160324"/>
    <lineage>
        <taxon>Eukaryota</taxon>
        <taxon>Fungi</taxon>
        <taxon>Dikarya</taxon>
        <taxon>Ascomycota</taxon>
        <taxon>Pezizomycotina</taxon>
        <taxon>Sordariomycetes</taxon>
        <taxon>Hypocreomycetidae</taxon>
        <taxon>Hypocreales</taxon>
        <taxon>Bionectriaceae</taxon>
        <taxon>Clonostachys</taxon>
    </lineage>
</organism>
<feature type="region of interest" description="Disordered" evidence="1">
    <location>
        <begin position="1"/>
        <end position="101"/>
    </location>
</feature>
<accession>A0A9N9YTZ9</accession>
<feature type="compositionally biased region" description="Polar residues" evidence="1">
    <location>
        <begin position="64"/>
        <end position="74"/>
    </location>
</feature>
<reference evidence="2" key="1">
    <citation type="submission" date="2021-10" db="EMBL/GenBank/DDBJ databases">
        <authorList>
            <person name="Piombo E."/>
        </authorList>
    </citation>
    <scope>NUCLEOTIDE SEQUENCE</scope>
</reference>
<evidence type="ECO:0000256" key="1">
    <source>
        <dbReference type="SAM" id="MobiDB-lite"/>
    </source>
</evidence>
<dbReference type="EMBL" id="CABFNQ020000747">
    <property type="protein sequence ID" value="CAH0033572.1"/>
    <property type="molecule type" value="Genomic_DNA"/>
</dbReference>
<evidence type="ECO:0000313" key="2">
    <source>
        <dbReference type="EMBL" id="CAH0033572.1"/>
    </source>
</evidence>
<evidence type="ECO:0000313" key="3">
    <source>
        <dbReference type="Proteomes" id="UP000696573"/>
    </source>
</evidence>
<dbReference type="OrthoDB" id="5142716at2759"/>
<proteinExistence type="predicted"/>
<comment type="caution">
    <text evidence="2">The sequence shown here is derived from an EMBL/GenBank/DDBJ whole genome shotgun (WGS) entry which is preliminary data.</text>
</comment>
<dbReference type="Proteomes" id="UP000696573">
    <property type="component" value="Unassembled WGS sequence"/>
</dbReference>
<protein>
    <submittedName>
        <fullName evidence="2">Uncharacterized protein</fullName>
    </submittedName>
</protein>
<keyword evidence="3" id="KW-1185">Reference proteome</keyword>
<name>A0A9N9YTZ9_9HYPO</name>
<dbReference type="AlphaFoldDB" id="A0A9N9YTZ9"/>
<feature type="compositionally biased region" description="Basic and acidic residues" evidence="1">
    <location>
        <begin position="1"/>
        <end position="18"/>
    </location>
</feature>
<gene>
    <name evidence="2" type="ORF">CRHIZ90672A_00008766</name>
</gene>
<sequence>MSNDSDGSRLLKRPKCDSIDGQACAEPKKARLEGSKSGNLPAVLQPSPPMTDEGNESKNRPMGWNTQFGETSFGTHAEPVVDTPPLSPKSTSRAEASADFLPDPSAMDIQVLFATVTPNTEMELENIENLWGLSGQATSEFGSNSSSIDPSTYQLPWGVPFQEEPLASLKDFEERKCDQVFGHTLTCFQDFPLGFKYQTFAYAGSDDVHSFSSSDSEDDISSQADSESFIISMNERDIQQPARSTSPESLTQDAKGFFYEDTFGT</sequence>